<dbReference type="GeneID" id="25412951"/>
<dbReference type="OrthoDB" id="5343383at2759"/>
<dbReference type="RefSeq" id="XP_013430963.1">
    <property type="nucleotide sequence ID" value="XM_013575509.1"/>
</dbReference>
<dbReference type="Proteomes" id="UP000027730">
    <property type="component" value="Unassembled WGS sequence"/>
</dbReference>
<reference evidence="1 2" key="1">
    <citation type="journal article" date="2014" name="BMC Genomics">
        <title>Genome sequencing of four Aureobasidium pullulans varieties: biotechnological potential, stress tolerance, and description of new species.</title>
        <authorList>
            <person name="Gostin Ar C."/>
            <person name="Ohm R.A."/>
            <person name="Kogej T."/>
            <person name="Sonjak S."/>
            <person name="Turk M."/>
            <person name="Zajc J."/>
            <person name="Zalar P."/>
            <person name="Grube M."/>
            <person name="Sun H."/>
            <person name="Han J."/>
            <person name="Sharma A."/>
            <person name="Chiniquy J."/>
            <person name="Ngan C.Y."/>
            <person name="Lipzen A."/>
            <person name="Barry K."/>
            <person name="Grigoriev I.V."/>
            <person name="Gunde-Cimerman N."/>
        </authorList>
    </citation>
    <scope>NUCLEOTIDE SEQUENCE [LARGE SCALE GENOMIC DNA]</scope>
    <source>
        <strain evidence="1 2">CBS 147.97</strain>
    </source>
</reference>
<gene>
    <name evidence="1" type="ORF">M436DRAFT_60221</name>
</gene>
<name>A0A074WTB1_9PEZI</name>
<protein>
    <submittedName>
        <fullName evidence="1">Uncharacterized protein</fullName>
    </submittedName>
</protein>
<evidence type="ECO:0000313" key="2">
    <source>
        <dbReference type="Proteomes" id="UP000027730"/>
    </source>
</evidence>
<proteinExistence type="predicted"/>
<dbReference type="HOGENOM" id="CLU_959692_0_0_1"/>
<evidence type="ECO:0000313" key="1">
    <source>
        <dbReference type="EMBL" id="KEQ76383.1"/>
    </source>
</evidence>
<dbReference type="EMBL" id="KL584703">
    <property type="protein sequence ID" value="KEQ76383.1"/>
    <property type="molecule type" value="Genomic_DNA"/>
</dbReference>
<keyword evidence="2" id="KW-1185">Reference proteome</keyword>
<accession>A0A074WTB1</accession>
<dbReference type="AlphaFoldDB" id="A0A074WTB1"/>
<sequence length="292" mass="33330">MTHESLITNLTLYYQTLAAIHHISPADIPPPPTRINIPAANEAGLSSSAISLLQRLPQLHPDLNTLPLLPDGTQPVFYTDSDLSWSRRPTFQDDPEISVDAFVLSNPNIYGTALIYDTISEKLLPWEAWGKHVDFEIAEVENPFEMEDAKAAEEILGPWIEKMLKLEWVPFGDEIVTEPDRDDVKIAKGDVDLVADIQLRFVKFSVRQVYMACGWNDKAKDLHAAKRAFDDDSFEHKKQEWMSQTQRVLDQAYEEQWEWSSIRTELDIEGSGPIALLDDCLPEGQQMRHLRF</sequence>
<organism evidence="1 2">
    <name type="scientific">Aureobasidium namibiae CBS 147.97</name>
    <dbReference type="NCBI Taxonomy" id="1043004"/>
    <lineage>
        <taxon>Eukaryota</taxon>
        <taxon>Fungi</taxon>
        <taxon>Dikarya</taxon>
        <taxon>Ascomycota</taxon>
        <taxon>Pezizomycotina</taxon>
        <taxon>Dothideomycetes</taxon>
        <taxon>Dothideomycetidae</taxon>
        <taxon>Dothideales</taxon>
        <taxon>Saccotheciaceae</taxon>
        <taxon>Aureobasidium</taxon>
    </lineage>
</organism>